<dbReference type="Pfam" id="PF00977">
    <property type="entry name" value="His_biosynth"/>
    <property type="match status" value="1"/>
</dbReference>
<comment type="caution">
    <text evidence="12">The sequence shown here is derived from an EMBL/GenBank/DDBJ whole genome shotgun (WGS) entry which is preliminary data.</text>
</comment>
<evidence type="ECO:0000256" key="9">
    <source>
        <dbReference type="ARBA" id="ARBA00030264"/>
    </source>
</evidence>
<dbReference type="InterPro" id="IPR011060">
    <property type="entry name" value="RibuloseP-bd_barrel"/>
</dbReference>
<reference evidence="13" key="1">
    <citation type="submission" date="2014-09" db="EMBL/GenBank/DDBJ databases">
        <title>Vibrio variabilis JCM 19239. (C206) whole genome shotgun sequence.</title>
        <authorList>
            <person name="Sawabe T."/>
            <person name="Meirelles P."/>
            <person name="Nakanishi M."/>
            <person name="Sayaka M."/>
            <person name="Hattori M."/>
            <person name="Ohkuma M."/>
        </authorList>
    </citation>
    <scope>NUCLEOTIDE SEQUENCE [LARGE SCALE GENOMIC DNA]</scope>
    <source>
        <strain evidence="13">JCM 19239</strain>
    </source>
</reference>
<comment type="similarity">
    <text evidence="2 11">Belongs to the HisA/HisF family.</text>
</comment>
<comment type="catalytic activity">
    <reaction evidence="10">
        <text>5-[(5-phospho-1-deoxy-D-ribulos-1-ylimino)methylamino]-1-(5-phospho-beta-D-ribosyl)imidazole-4-carboxamide + L-glutamine = D-erythro-1-(imidazol-4-yl)glycerol 3-phosphate + 5-amino-1-(5-phospho-beta-D-ribosyl)imidazole-4-carboxamide + L-glutamate + H(+)</text>
        <dbReference type="Rhea" id="RHEA:24793"/>
        <dbReference type="ChEBI" id="CHEBI:15378"/>
        <dbReference type="ChEBI" id="CHEBI:29985"/>
        <dbReference type="ChEBI" id="CHEBI:58278"/>
        <dbReference type="ChEBI" id="CHEBI:58359"/>
        <dbReference type="ChEBI" id="CHEBI:58475"/>
        <dbReference type="ChEBI" id="CHEBI:58525"/>
        <dbReference type="EC" id="4.3.2.10"/>
    </reaction>
</comment>
<dbReference type="InterPro" id="IPR013785">
    <property type="entry name" value="Aldolase_TIM"/>
</dbReference>
<sequence>MIKTRLIARIDVKNEFAIKGIHLEGLRKVGDPNALAVKYYQQGIDELIFMDAVAAYYDRNTLHSVIEAACKNVFVPITVGGGIRTIEDIHRALTCGADKVAINTQAVRNPSFVTDASKTYGAQCIVGSLDAKQTAPNQWEAYIDNGREPTGIDAVEWAIKLQQMGVGELLITSIDKEGTKKGFDIDLIDALAPHIDVPYIICGGAGNLEHFPHLFTQHTPSGVAAASIFHYDLSSALAIKQSIKHYVEVRDD</sequence>
<keyword evidence="5 11" id="KW-0028">Amino-acid biosynthesis</keyword>
<dbReference type="InterPro" id="IPR006062">
    <property type="entry name" value="His_biosynth"/>
</dbReference>
<evidence type="ECO:0000256" key="7">
    <source>
        <dbReference type="ARBA" id="ARBA00023239"/>
    </source>
</evidence>
<comment type="pathway">
    <text evidence="1">Amino-acid biosynthesis; L-histidine biosynthesis; L-histidine from 5-phospho-alpha-D-ribose 1-diphosphate: step 5/9.</text>
</comment>
<dbReference type="EC" id="4.3.2.10" evidence="4"/>
<evidence type="ECO:0000256" key="2">
    <source>
        <dbReference type="ARBA" id="ARBA00009667"/>
    </source>
</evidence>
<dbReference type="InterPro" id="IPR004651">
    <property type="entry name" value="HisF"/>
</dbReference>
<dbReference type="SUPFAM" id="SSF51366">
    <property type="entry name" value="Ribulose-phoshate binding barrel"/>
    <property type="match status" value="1"/>
</dbReference>
<evidence type="ECO:0000256" key="4">
    <source>
        <dbReference type="ARBA" id="ARBA00012809"/>
    </source>
</evidence>
<gene>
    <name evidence="12" type="ORF">JCM19239_2485</name>
</gene>
<dbReference type="Gene3D" id="3.20.20.70">
    <property type="entry name" value="Aldolase class I"/>
    <property type="match status" value="1"/>
</dbReference>
<evidence type="ECO:0000256" key="5">
    <source>
        <dbReference type="ARBA" id="ARBA00022605"/>
    </source>
</evidence>
<keyword evidence="6 11" id="KW-0368">Histidine biosynthesis</keyword>
<evidence type="ECO:0000256" key="11">
    <source>
        <dbReference type="RuleBase" id="RU003657"/>
    </source>
</evidence>
<evidence type="ECO:0000313" key="12">
    <source>
        <dbReference type="EMBL" id="GAL27523.1"/>
    </source>
</evidence>
<dbReference type="Proteomes" id="UP000029223">
    <property type="component" value="Unassembled WGS sequence"/>
</dbReference>
<organism evidence="12 13">
    <name type="scientific">Vibrio variabilis</name>
    <dbReference type="NCBI Taxonomy" id="990271"/>
    <lineage>
        <taxon>Bacteria</taxon>
        <taxon>Pseudomonadati</taxon>
        <taxon>Pseudomonadota</taxon>
        <taxon>Gammaproteobacteria</taxon>
        <taxon>Vibrionales</taxon>
        <taxon>Vibrionaceae</taxon>
        <taxon>Vibrio</taxon>
    </lineage>
</organism>
<evidence type="ECO:0000313" key="13">
    <source>
        <dbReference type="Proteomes" id="UP000029223"/>
    </source>
</evidence>
<dbReference type="PANTHER" id="PTHR21235">
    <property type="entry name" value="IMIDAZOLE GLYCEROL PHOSPHATE SYNTHASE SUBUNIT HISF/H IGP SYNTHASE SUBUNIT HISF/H"/>
    <property type="match status" value="1"/>
</dbReference>
<evidence type="ECO:0000256" key="8">
    <source>
        <dbReference type="ARBA" id="ARBA00025475"/>
    </source>
</evidence>
<comment type="subunit">
    <text evidence="3">Heterodimer of HisH and HisF.</text>
</comment>
<protein>
    <recommendedName>
        <fullName evidence="4">imidazole glycerol-phosphate synthase</fullName>
        <ecNumber evidence="4">4.3.2.10</ecNumber>
    </recommendedName>
    <alternativeName>
        <fullName evidence="9">IGP synthase cyclase subunit</fullName>
    </alternativeName>
</protein>
<evidence type="ECO:0000256" key="6">
    <source>
        <dbReference type="ARBA" id="ARBA00023102"/>
    </source>
</evidence>
<comment type="function">
    <text evidence="8">IGPS catalyzes the conversion of PRFAR and glutamine to IGP, AICAR and glutamate. The HisF subunit catalyzes the cyclization activity that produces IGP and AICAR from PRFAR using the ammonia provided by the HisH subunit.</text>
</comment>
<keyword evidence="13" id="KW-1185">Reference proteome</keyword>
<proteinExistence type="inferred from homology"/>
<evidence type="ECO:0000256" key="3">
    <source>
        <dbReference type="ARBA" id="ARBA00011152"/>
    </source>
</evidence>
<evidence type="ECO:0000256" key="10">
    <source>
        <dbReference type="ARBA" id="ARBA00047838"/>
    </source>
</evidence>
<dbReference type="CDD" id="cd04731">
    <property type="entry name" value="HisF"/>
    <property type="match status" value="1"/>
</dbReference>
<accession>A0ABQ0JFH5</accession>
<dbReference type="InterPro" id="IPR050064">
    <property type="entry name" value="IGPS_HisA/HisF"/>
</dbReference>
<evidence type="ECO:0000256" key="1">
    <source>
        <dbReference type="ARBA" id="ARBA00005091"/>
    </source>
</evidence>
<name>A0ABQ0JFH5_9VIBR</name>
<dbReference type="EMBL" id="BBMS01000030">
    <property type="protein sequence ID" value="GAL27523.1"/>
    <property type="molecule type" value="Genomic_DNA"/>
</dbReference>
<keyword evidence="7" id="KW-0456">Lyase</keyword>
<dbReference type="PANTHER" id="PTHR21235:SF2">
    <property type="entry name" value="IMIDAZOLE GLYCEROL PHOSPHATE SYNTHASE HISHF"/>
    <property type="match status" value="1"/>
</dbReference>